<reference evidence="1 2" key="1">
    <citation type="submission" date="2018-06" db="EMBL/GenBank/DDBJ databases">
        <authorList>
            <consortium name="Pathogen Informatics"/>
            <person name="Doyle S."/>
        </authorList>
    </citation>
    <scope>NUCLEOTIDE SEQUENCE [LARGE SCALE GENOMIC DNA]</scope>
    <source>
        <strain evidence="2">ATCC 11859 / DSM 33 / NCIB 8841 / NCTC 4822</strain>
    </source>
</reference>
<organism evidence="1 2">
    <name type="scientific">Sporosarcina pasteurii</name>
    <name type="common">Bacillus pasteurii</name>
    <dbReference type="NCBI Taxonomy" id="1474"/>
    <lineage>
        <taxon>Bacteria</taxon>
        <taxon>Bacillati</taxon>
        <taxon>Bacillota</taxon>
        <taxon>Bacilli</taxon>
        <taxon>Bacillales</taxon>
        <taxon>Caryophanaceae</taxon>
        <taxon>Sporosarcina</taxon>
    </lineage>
</organism>
<evidence type="ECO:0000313" key="1">
    <source>
        <dbReference type="EMBL" id="SUJ20804.1"/>
    </source>
</evidence>
<dbReference type="AlphaFoldDB" id="A0A380CKE6"/>
<gene>
    <name evidence="1" type="ORF">NCTC4822_03053</name>
</gene>
<name>A0A380CKE6_SPOPA</name>
<accession>A0A380CKE6</accession>
<dbReference type="EMBL" id="UGYZ01000002">
    <property type="protein sequence ID" value="SUJ20804.1"/>
    <property type="molecule type" value="Genomic_DNA"/>
</dbReference>
<dbReference type="Proteomes" id="UP000254519">
    <property type="component" value="Unassembled WGS sequence"/>
</dbReference>
<sequence length="58" mass="7081">MKYSVQKMEQLMKISPKLESRMKKIMKEHDLEREYALKALYHAEIKDGGRHQRDYQEL</sequence>
<proteinExistence type="predicted"/>
<evidence type="ECO:0000313" key="2">
    <source>
        <dbReference type="Proteomes" id="UP000254519"/>
    </source>
</evidence>
<dbReference type="RefSeq" id="WP_166739580.1">
    <property type="nucleotide sequence ID" value="NZ_CP038012.1"/>
</dbReference>
<keyword evidence="2" id="KW-1185">Reference proteome</keyword>
<protein>
    <submittedName>
        <fullName evidence="1">Uncharacterized protein</fullName>
    </submittedName>
</protein>